<dbReference type="Gene3D" id="3.30.70.120">
    <property type="match status" value="1"/>
</dbReference>
<dbReference type="PANTHER" id="PTHR23419">
    <property type="entry name" value="DIVALENT CATION TOLERANCE CUTA-RELATED"/>
    <property type="match status" value="1"/>
</dbReference>
<proteinExistence type="inferred from homology"/>
<comment type="similarity">
    <text evidence="1">Belongs to the CutA family.</text>
</comment>
<dbReference type="InterPro" id="IPR015867">
    <property type="entry name" value="N-reg_PII/ATP_PRibTrfase_C"/>
</dbReference>
<accession>A0ABX8Z2K2</accession>
<dbReference type="Proteomes" id="UP000825679">
    <property type="component" value="Chromosome"/>
</dbReference>
<dbReference type="Pfam" id="PF03091">
    <property type="entry name" value="CutA1"/>
    <property type="match status" value="1"/>
</dbReference>
<dbReference type="SUPFAM" id="SSF54913">
    <property type="entry name" value="GlnB-like"/>
    <property type="match status" value="1"/>
</dbReference>
<dbReference type="RefSeq" id="WP_221005194.1">
    <property type="nucleotide sequence ID" value="NZ_CP081150.1"/>
</dbReference>
<protein>
    <submittedName>
        <fullName evidence="2">Divalent-cation tolerance protein CutA</fullName>
    </submittedName>
</protein>
<dbReference type="InterPro" id="IPR004323">
    <property type="entry name" value="Ion_tolerance_CutA"/>
</dbReference>
<evidence type="ECO:0000313" key="3">
    <source>
        <dbReference type="Proteomes" id="UP000825679"/>
    </source>
</evidence>
<evidence type="ECO:0000256" key="1">
    <source>
        <dbReference type="ARBA" id="ARBA00010169"/>
    </source>
</evidence>
<reference evidence="2 3" key="1">
    <citation type="submission" date="2021-08" db="EMBL/GenBank/DDBJ databases">
        <title>complete genome sequencing of Deefgea sp. D25.</title>
        <authorList>
            <person name="Bae J.-W."/>
            <person name="Gim D.-H."/>
        </authorList>
    </citation>
    <scope>NUCLEOTIDE SEQUENCE [LARGE SCALE GENOMIC DNA]</scope>
    <source>
        <strain evidence="2 3">D25</strain>
    </source>
</reference>
<name>A0ABX8Z2K2_9NEIS</name>
<keyword evidence="3" id="KW-1185">Reference proteome</keyword>
<evidence type="ECO:0000313" key="2">
    <source>
        <dbReference type="EMBL" id="QZA76792.1"/>
    </source>
</evidence>
<dbReference type="PANTHER" id="PTHR23419:SF8">
    <property type="entry name" value="FI09726P"/>
    <property type="match status" value="1"/>
</dbReference>
<dbReference type="InterPro" id="IPR011322">
    <property type="entry name" value="N-reg_PII-like_a/b"/>
</dbReference>
<sequence length="112" mass="12496">MTTPTELLIVWCNCPDQTTATALASGLVKEKLAACVNVLPAVQSIYHWEDRLETATEVPLMIKTTVAAYSHLESWLQNQHPYTIPEIIAFPVTHGLPSYCNWVRAETIETQA</sequence>
<gene>
    <name evidence="2" type="ORF">K4H28_10735</name>
</gene>
<dbReference type="EMBL" id="CP081150">
    <property type="protein sequence ID" value="QZA76792.1"/>
    <property type="molecule type" value="Genomic_DNA"/>
</dbReference>
<organism evidence="2 3">
    <name type="scientific">Deefgea tanakiae</name>
    <dbReference type="NCBI Taxonomy" id="2865840"/>
    <lineage>
        <taxon>Bacteria</taxon>
        <taxon>Pseudomonadati</taxon>
        <taxon>Pseudomonadota</taxon>
        <taxon>Betaproteobacteria</taxon>
        <taxon>Neisseriales</taxon>
        <taxon>Chitinibacteraceae</taxon>
        <taxon>Deefgea</taxon>
    </lineage>
</organism>